<evidence type="ECO:0000313" key="2">
    <source>
        <dbReference type="EMBL" id="THB61399.1"/>
    </source>
</evidence>
<accession>A0A4V3TV39</accession>
<dbReference type="RefSeq" id="WP_136136680.1">
    <property type="nucleotide sequence ID" value="NZ_SDGV01000013.1"/>
</dbReference>
<comment type="caution">
    <text evidence="2">The sequence shown here is derived from an EMBL/GenBank/DDBJ whole genome shotgun (WGS) entry which is preliminary data.</text>
</comment>
<feature type="domain" description="Transposase IS204/IS1001/IS1096/IS1165 DDE" evidence="1">
    <location>
        <begin position="2"/>
        <end position="214"/>
    </location>
</feature>
<dbReference type="EMBL" id="SDGV01000013">
    <property type="protein sequence ID" value="THB61399.1"/>
    <property type="molecule type" value="Genomic_DNA"/>
</dbReference>
<dbReference type="InterPro" id="IPR002560">
    <property type="entry name" value="Transposase_DDE"/>
</dbReference>
<dbReference type="OrthoDB" id="2012732at2"/>
<dbReference type="Proteomes" id="UP000310506">
    <property type="component" value="Unassembled WGS sequence"/>
</dbReference>
<gene>
    <name evidence="2" type="ORF">ESZ54_05600</name>
</gene>
<keyword evidence="3" id="KW-1185">Reference proteome</keyword>
<organism evidence="2 3">
    <name type="scientific">Vagococcus silagei</name>
    <dbReference type="NCBI Taxonomy" id="2508885"/>
    <lineage>
        <taxon>Bacteria</taxon>
        <taxon>Bacillati</taxon>
        <taxon>Bacillota</taxon>
        <taxon>Bacilli</taxon>
        <taxon>Lactobacillales</taxon>
        <taxon>Enterococcaceae</taxon>
        <taxon>Vagococcus</taxon>
    </lineage>
</organism>
<dbReference type="PANTHER" id="PTHR33498:SF1">
    <property type="entry name" value="TRANSPOSASE FOR INSERTION SEQUENCE ELEMENT IS1557"/>
    <property type="match status" value="1"/>
</dbReference>
<sequence length="224" mass="27012">FKRYSEEELNQVQFLVTDMNAAYFKLTKTCFTNAKIVIDRFHVVKHINTAFNEFRVREVKRLKKEKQKKHAQKIKSNWKLLLKNQANIDWSDFHTWRSFRTPIYPLLTEGMVIDRLLSYSTQLEDTYYCFHSLLNAFRSKDSHLFFYHLNHLPEHIDEEFKSKVQNLLNYEEGITNALNYPYSNGKLEAKNTHIKTLKRVSYGFKSFRNMRIRIFMINKLIQIK</sequence>
<dbReference type="Pfam" id="PF01610">
    <property type="entry name" value="DDE_Tnp_ISL3"/>
    <property type="match status" value="1"/>
</dbReference>
<dbReference type="InterPro" id="IPR047951">
    <property type="entry name" value="Transpos_ISL3"/>
</dbReference>
<dbReference type="PANTHER" id="PTHR33498">
    <property type="entry name" value="TRANSPOSASE FOR INSERTION SEQUENCE ELEMENT IS1557"/>
    <property type="match status" value="1"/>
</dbReference>
<evidence type="ECO:0000259" key="1">
    <source>
        <dbReference type="Pfam" id="PF01610"/>
    </source>
</evidence>
<proteinExistence type="predicted"/>
<evidence type="ECO:0000313" key="3">
    <source>
        <dbReference type="Proteomes" id="UP000310506"/>
    </source>
</evidence>
<dbReference type="AlphaFoldDB" id="A0A4V3TV39"/>
<feature type="non-terminal residue" evidence="2">
    <location>
        <position position="1"/>
    </location>
</feature>
<reference evidence="2 3" key="1">
    <citation type="submission" date="2019-01" db="EMBL/GenBank/DDBJ databases">
        <title>Vagococcus silagei sp. nov. isolated from brewer's grain.</title>
        <authorList>
            <person name="Guu J.-R."/>
        </authorList>
    </citation>
    <scope>NUCLEOTIDE SEQUENCE [LARGE SCALE GENOMIC DNA]</scope>
    <source>
        <strain evidence="2 3">2B-2</strain>
    </source>
</reference>
<name>A0A4V3TV39_9ENTE</name>
<protein>
    <submittedName>
        <fullName evidence="2">ISL3 family transposase</fullName>
    </submittedName>
</protein>